<feature type="compositionally biased region" description="Polar residues" evidence="6">
    <location>
        <begin position="296"/>
        <end position="307"/>
    </location>
</feature>
<dbReference type="GO" id="GO:0032299">
    <property type="term" value="C:ribonuclease H2 complex"/>
    <property type="evidence" value="ECO:0007669"/>
    <property type="project" value="InterPro"/>
</dbReference>
<feature type="region of interest" description="Disordered" evidence="6">
    <location>
        <begin position="394"/>
        <end position="424"/>
    </location>
</feature>
<dbReference type="Pfam" id="PF17745">
    <property type="entry name" value="Ydr279_N"/>
    <property type="match status" value="1"/>
</dbReference>
<dbReference type="InterPro" id="IPR041195">
    <property type="entry name" value="Rnh202_N"/>
</dbReference>
<dbReference type="Gene3D" id="1.10.20.120">
    <property type="match status" value="1"/>
</dbReference>
<evidence type="ECO:0000259" key="8">
    <source>
        <dbReference type="Pfam" id="PF17745"/>
    </source>
</evidence>
<evidence type="ECO:0000313" key="10">
    <source>
        <dbReference type="Proteomes" id="UP001337655"/>
    </source>
</evidence>
<dbReference type="PANTHER" id="PTHR13383">
    <property type="entry name" value="RIBONUCLEASE H2 SUBUNIT B"/>
    <property type="match status" value="1"/>
</dbReference>
<feature type="domain" description="Rnh202 triple barrel" evidence="8">
    <location>
        <begin position="40"/>
        <end position="125"/>
    </location>
</feature>
<name>A0AAV9PAF8_9PEZI</name>
<evidence type="ECO:0000256" key="1">
    <source>
        <dbReference type="ARBA" id="ARBA00004123"/>
    </source>
</evidence>
<proteinExistence type="predicted"/>
<dbReference type="GeneID" id="89927209"/>
<gene>
    <name evidence="9" type="ORF">LTR77_005868</name>
</gene>
<feature type="compositionally biased region" description="Low complexity" evidence="6">
    <location>
        <begin position="278"/>
        <end position="295"/>
    </location>
</feature>
<feature type="region of interest" description="Disordered" evidence="6">
    <location>
        <begin position="257"/>
        <end position="307"/>
    </location>
</feature>
<dbReference type="InterPro" id="IPR040456">
    <property type="entry name" value="RNase_H2_suB"/>
</dbReference>
<keyword evidence="10" id="KW-1185">Reference proteome</keyword>
<feature type="compositionally biased region" description="Polar residues" evidence="6">
    <location>
        <begin position="267"/>
        <end position="277"/>
    </location>
</feature>
<evidence type="ECO:0000256" key="2">
    <source>
        <dbReference type="ARBA" id="ARBA00019062"/>
    </source>
</evidence>
<reference evidence="9 10" key="1">
    <citation type="submission" date="2023-08" db="EMBL/GenBank/DDBJ databases">
        <title>Black Yeasts Isolated from many extreme environments.</title>
        <authorList>
            <person name="Coleine C."/>
            <person name="Stajich J.E."/>
            <person name="Selbmann L."/>
        </authorList>
    </citation>
    <scope>NUCLEOTIDE SEQUENCE [LARGE SCALE GENOMIC DNA]</scope>
    <source>
        <strain evidence="9 10">CCFEE 5935</strain>
    </source>
</reference>
<evidence type="ECO:0000259" key="7">
    <source>
        <dbReference type="Pfam" id="PF09468"/>
    </source>
</evidence>
<evidence type="ECO:0000256" key="6">
    <source>
        <dbReference type="SAM" id="MobiDB-lite"/>
    </source>
</evidence>
<feature type="region of interest" description="Disordered" evidence="6">
    <location>
        <begin position="1"/>
        <end position="37"/>
    </location>
</feature>
<accession>A0AAV9PAF8</accession>
<dbReference type="Proteomes" id="UP001337655">
    <property type="component" value="Unassembled WGS sequence"/>
</dbReference>
<feature type="compositionally biased region" description="Basic and acidic residues" evidence="6">
    <location>
        <begin position="394"/>
        <end position="407"/>
    </location>
</feature>
<protein>
    <recommendedName>
        <fullName evidence="2">Ribonuclease H2 subunit B</fullName>
    </recommendedName>
    <alternativeName>
        <fullName evidence="5">Ribonuclease HI subunit B</fullName>
    </alternativeName>
</protein>
<feature type="domain" description="Ribonuclease H2 subunit B wHTH" evidence="7">
    <location>
        <begin position="128"/>
        <end position="335"/>
    </location>
</feature>
<comment type="caution">
    <text evidence="9">The sequence shown here is derived from an EMBL/GenBank/DDBJ whole genome shotgun (WGS) entry which is preliminary data.</text>
</comment>
<dbReference type="RefSeq" id="XP_064659236.1">
    <property type="nucleotide sequence ID" value="XM_064803111.1"/>
</dbReference>
<evidence type="ECO:0000256" key="3">
    <source>
        <dbReference type="ARBA" id="ARBA00023242"/>
    </source>
</evidence>
<comment type="function">
    <text evidence="4">Non catalytic subunit of RNase H2, an endonuclease that specifically degrades the RNA of RNA:DNA hybrids. Participates in DNA replication, possibly by mediating the removal of lagging-strand Okazaki fragment RNA primers during DNA replication. Mediates the excision of single ribonucleotides from DNA:RNA duplexes.</text>
</comment>
<evidence type="ECO:0000256" key="5">
    <source>
        <dbReference type="ARBA" id="ARBA00033464"/>
    </source>
</evidence>
<evidence type="ECO:0000313" key="9">
    <source>
        <dbReference type="EMBL" id="KAK5169890.1"/>
    </source>
</evidence>
<dbReference type="PANTHER" id="PTHR13383:SF11">
    <property type="entry name" value="RIBONUCLEASE H2 SUBUNIT B"/>
    <property type="match status" value="1"/>
</dbReference>
<dbReference type="InterPro" id="IPR019024">
    <property type="entry name" value="RNase_H2_suB_wHTH"/>
</dbReference>
<feature type="compositionally biased region" description="Polar residues" evidence="6">
    <location>
        <begin position="23"/>
        <end position="34"/>
    </location>
</feature>
<comment type="subcellular location">
    <subcellularLocation>
        <location evidence="1">Nucleus</location>
    </subcellularLocation>
</comment>
<dbReference type="AlphaFoldDB" id="A0AAV9PAF8"/>
<organism evidence="9 10">
    <name type="scientific">Saxophila tyrrhenica</name>
    <dbReference type="NCBI Taxonomy" id="1690608"/>
    <lineage>
        <taxon>Eukaryota</taxon>
        <taxon>Fungi</taxon>
        <taxon>Dikarya</taxon>
        <taxon>Ascomycota</taxon>
        <taxon>Pezizomycotina</taxon>
        <taxon>Dothideomycetes</taxon>
        <taxon>Dothideomycetidae</taxon>
        <taxon>Mycosphaerellales</taxon>
        <taxon>Extremaceae</taxon>
        <taxon>Saxophila</taxon>
    </lineage>
</organism>
<sequence>MKTRAKKGTASASQQDKEAQPASKIQQLDPSISNPPKVFILPQEASPAARIVTLPNPATAAPGRYFVCPDKGFYEFTRVAAPKRACKKSPDNGDALPPMADSNVARDDEGYVLQTADVMVATPLDPLFLLLPALSEDQRNGAAQMFLSTSDYLDRLGEQSAHFKELMRIDRQSGNTLEAMLERRMLVVCESMEAGDETLCKLSNEKLLKVLVGKARRVVEHGLPPSMEEHFVKQALVVPVMSVKREESGASMVVGEETQDAEAGASQDGSTAAGTLQSTESSSFTISSDSTTATSIVPTPTSQLSTSDGNIQHLLRLRTALDYLMASYVPMPLRTAFTSMLSGKADLIDFSPLDVHLAHLAKLKSEAQALRSLSENISRKRGLEDDDEALEKAEVKRKKKEDEEFRKKNMSRGVQQLKKADTSGMKKLSSFFGKAATKKA</sequence>
<keyword evidence="3" id="KW-0539">Nucleus</keyword>
<dbReference type="EMBL" id="JAVRRT010000008">
    <property type="protein sequence ID" value="KAK5169890.1"/>
    <property type="molecule type" value="Genomic_DNA"/>
</dbReference>
<dbReference type="GO" id="GO:0005654">
    <property type="term" value="C:nucleoplasm"/>
    <property type="evidence" value="ECO:0007669"/>
    <property type="project" value="TreeGrafter"/>
</dbReference>
<dbReference type="GO" id="GO:0006401">
    <property type="term" value="P:RNA catabolic process"/>
    <property type="evidence" value="ECO:0007669"/>
    <property type="project" value="TreeGrafter"/>
</dbReference>
<evidence type="ECO:0000256" key="4">
    <source>
        <dbReference type="ARBA" id="ARBA00024778"/>
    </source>
</evidence>
<dbReference type="Pfam" id="PF09468">
    <property type="entry name" value="RNase_H2-Ydr279"/>
    <property type="match status" value="1"/>
</dbReference>